<reference evidence="3" key="1">
    <citation type="submission" date="2016-11" db="UniProtKB">
        <authorList>
            <consortium name="WormBaseParasite"/>
        </authorList>
    </citation>
    <scope>IDENTIFICATION</scope>
</reference>
<dbReference type="Proteomes" id="UP000095283">
    <property type="component" value="Unplaced"/>
</dbReference>
<evidence type="ECO:0000313" key="3">
    <source>
        <dbReference type="WBParaSite" id="Hba_10838"/>
    </source>
</evidence>
<accession>A0A1I7WZW7</accession>
<name>A0A1I7WZW7_HETBA</name>
<keyword evidence="1" id="KW-0812">Transmembrane</keyword>
<evidence type="ECO:0000256" key="1">
    <source>
        <dbReference type="SAM" id="Phobius"/>
    </source>
</evidence>
<keyword evidence="1" id="KW-0472">Membrane</keyword>
<organism evidence="2 3">
    <name type="scientific">Heterorhabditis bacteriophora</name>
    <name type="common">Entomopathogenic nematode worm</name>
    <dbReference type="NCBI Taxonomy" id="37862"/>
    <lineage>
        <taxon>Eukaryota</taxon>
        <taxon>Metazoa</taxon>
        <taxon>Ecdysozoa</taxon>
        <taxon>Nematoda</taxon>
        <taxon>Chromadorea</taxon>
        <taxon>Rhabditida</taxon>
        <taxon>Rhabditina</taxon>
        <taxon>Rhabditomorpha</taxon>
        <taxon>Strongyloidea</taxon>
        <taxon>Heterorhabditidae</taxon>
        <taxon>Heterorhabditis</taxon>
    </lineage>
</organism>
<sequence length="176" mass="19920">MRNRVEVVLDLALSQNIEDTGDVLEQNPYSTITANSMHSSVMKDLESLIYKKTKVLNSRRTPCFRDVSIDNMLKDLKIPSKKTKLIANIKDFELVDVALTISFVLLIIFGICGLYILLNKLLKLNNVDCRSKTLNRLGDLCNGLVKVIKWNSVTSNVRLKCIFNVVPSEYVDITNL</sequence>
<feature type="transmembrane region" description="Helical" evidence="1">
    <location>
        <begin position="97"/>
        <end position="118"/>
    </location>
</feature>
<keyword evidence="2" id="KW-1185">Reference proteome</keyword>
<evidence type="ECO:0000313" key="2">
    <source>
        <dbReference type="Proteomes" id="UP000095283"/>
    </source>
</evidence>
<keyword evidence="1" id="KW-1133">Transmembrane helix</keyword>
<dbReference type="WBParaSite" id="Hba_10838">
    <property type="protein sequence ID" value="Hba_10838"/>
    <property type="gene ID" value="Hba_10838"/>
</dbReference>
<proteinExistence type="predicted"/>
<protein>
    <submittedName>
        <fullName evidence="3">Recep_L_domain domain-containing protein</fullName>
    </submittedName>
</protein>
<dbReference type="AlphaFoldDB" id="A0A1I7WZW7"/>